<dbReference type="InterPro" id="IPR000210">
    <property type="entry name" value="BTB/POZ_dom"/>
</dbReference>
<dbReference type="InterPro" id="IPR011333">
    <property type="entry name" value="SKP1/BTB/POZ_sf"/>
</dbReference>
<dbReference type="OrthoDB" id="2747634at2759"/>
<organism evidence="2 3">
    <name type="scientific">Pycnoporus cinnabarinus</name>
    <name type="common">Cinnabar-red polypore</name>
    <name type="synonym">Trametes cinnabarina</name>
    <dbReference type="NCBI Taxonomy" id="5643"/>
    <lineage>
        <taxon>Eukaryota</taxon>
        <taxon>Fungi</taxon>
        <taxon>Dikarya</taxon>
        <taxon>Basidiomycota</taxon>
        <taxon>Agaricomycotina</taxon>
        <taxon>Agaricomycetes</taxon>
        <taxon>Polyporales</taxon>
        <taxon>Polyporaceae</taxon>
        <taxon>Trametes</taxon>
    </lineage>
</organism>
<sequence>MVHKSILAAASPILAAKIASAALQRANEDPKTALKITLPESDSLLETLLRYMYPSPDPVLLDMSSEGKTMVRPSATTLDHSSTPASVGPVEELAHIPATGADAVSLLKSHPKRPRLSPARRSASLVCLGLRKVSPPPFNAPDADLVIRTSADTTFMVHKVIVAAASPVLAAKIASAAVHVAHPDNPAVDAATASLEIALPESEFVLETLLRYIYPLPEPVLLDLDDIAAVYDAAANRYSFACATSALQRALSSPRFLDAEPVRIYALAKRFGLEDLARTALRDTLRHPAVWPDYDEFTEMPASHYRTPLAAHRAIRRDAVECLRSLDLTEKALPHTARTLPVALRCNRGFKCWWEEYKERACPLLLEIPTSDRVCDAAFVAELADDVGCLDCRHALLVSLRPGAYVQQLKEVIDALPTKHGV</sequence>
<dbReference type="Gene3D" id="3.30.710.10">
    <property type="entry name" value="Potassium Channel Kv1.1, Chain A"/>
    <property type="match status" value="1"/>
</dbReference>
<evidence type="ECO:0000313" key="2">
    <source>
        <dbReference type="EMBL" id="CDO76671.1"/>
    </source>
</evidence>
<keyword evidence="3" id="KW-1185">Reference proteome</keyword>
<proteinExistence type="predicted"/>
<dbReference type="AlphaFoldDB" id="A0A060SR79"/>
<dbReference type="STRING" id="5643.A0A060SR79"/>
<name>A0A060SR79_PYCCI</name>
<feature type="domain" description="BTB" evidence="1">
    <location>
        <begin position="143"/>
        <end position="214"/>
    </location>
</feature>
<comment type="caution">
    <text evidence="2">The sequence shown here is derived from an EMBL/GenBank/DDBJ whole genome shotgun (WGS) entry which is preliminary data.</text>
</comment>
<feature type="domain" description="BTB" evidence="1">
    <location>
        <begin position="1"/>
        <end position="53"/>
    </location>
</feature>
<dbReference type="EMBL" id="CCBP010000403">
    <property type="protein sequence ID" value="CDO76671.1"/>
    <property type="molecule type" value="Genomic_DNA"/>
</dbReference>
<protein>
    <recommendedName>
        <fullName evidence="1">BTB domain-containing protein</fullName>
    </recommendedName>
</protein>
<dbReference type="CDD" id="cd18186">
    <property type="entry name" value="BTB_POZ_ZBTB_KLHL-like"/>
    <property type="match status" value="2"/>
</dbReference>
<dbReference type="Pfam" id="PF00651">
    <property type="entry name" value="BTB"/>
    <property type="match status" value="1"/>
</dbReference>
<evidence type="ECO:0000313" key="3">
    <source>
        <dbReference type="Proteomes" id="UP000029665"/>
    </source>
</evidence>
<evidence type="ECO:0000259" key="1">
    <source>
        <dbReference type="PROSITE" id="PS50097"/>
    </source>
</evidence>
<dbReference type="PROSITE" id="PS50097">
    <property type="entry name" value="BTB"/>
    <property type="match status" value="2"/>
</dbReference>
<dbReference type="OMA" id="EYKERAC"/>
<dbReference type="HOGENOM" id="CLU_650771_0_0_1"/>
<reference evidence="2" key="1">
    <citation type="submission" date="2014-01" db="EMBL/GenBank/DDBJ databases">
        <title>The genome of the white-rot fungus Pycnoporus cinnabarinus: a basidiomycete model with a versatile arsenal for lignocellulosic biomass breakdown.</title>
        <authorList>
            <person name="Levasseur A."/>
            <person name="Lomascolo A."/>
            <person name="Ruiz-Duenas F.J."/>
            <person name="Uzan E."/>
            <person name="Piumi F."/>
            <person name="Kues U."/>
            <person name="Ram A.F.J."/>
            <person name="Murat C."/>
            <person name="Haon M."/>
            <person name="Benoit I."/>
            <person name="Arfi Y."/>
            <person name="Chevret D."/>
            <person name="Drula E."/>
            <person name="Kwon M.J."/>
            <person name="Gouret P."/>
            <person name="Lesage-Meessen L."/>
            <person name="Lombard V."/>
            <person name="Mariette J."/>
            <person name="Noirot C."/>
            <person name="Park J."/>
            <person name="Patyshakuliyeva A."/>
            <person name="Wieneger R.A.B."/>
            <person name="Wosten H.A.B."/>
            <person name="Martin F."/>
            <person name="Coutinho P.M."/>
            <person name="de Vries R."/>
            <person name="Martinez A.T."/>
            <person name="Klopp C."/>
            <person name="Pontarotti P."/>
            <person name="Henrissat B."/>
            <person name="Record E."/>
        </authorList>
    </citation>
    <scope>NUCLEOTIDE SEQUENCE [LARGE SCALE GENOMIC DNA]</scope>
    <source>
        <strain evidence="2">BRFM137</strain>
    </source>
</reference>
<dbReference type="Proteomes" id="UP000029665">
    <property type="component" value="Unassembled WGS sequence"/>
</dbReference>
<gene>
    <name evidence="2" type="ORF">BN946_scf184305.g3</name>
</gene>
<accession>A0A060SR79</accession>